<dbReference type="KEGG" id="ype:YPO3514"/>
<dbReference type="InterPro" id="IPR036388">
    <property type="entry name" value="WH-like_DNA-bd_sf"/>
</dbReference>
<dbReference type="PIR" id="AC0427">
    <property type="entry name" value="AC0427"/>
</dbReference>
<sequence length="133" mass="15417">MFSKNFFFVSQRIVGSNAMKKEWFAAKELAGLEGLPSSPQGINLMAKREGWEQRRRRGVQGKAVEYHIGSLPITILNSLQLREEPAQYATTRQDPLTLWVEAYYRFTEAEREQVISFIFREGAKSLIERLEMD</sequence>
<dbReference type="PROSITE" id="PS51702">
    <property type="entry name" value="HTH_MU"/>
    <property type="match status" value="1"/>
</dbReference>
<evidence type="ECO:0000313" key="3">
    <source>
        <dbReference type="Proteomes" id="UP000000815"/>
    </source>
</evidence>
<dbReference type="AlphaFoldDB" id="A0A0H2W1Q7"/>
<evidence type="ECO:0000313" key="2">
    <source>
        <dbReference type="EMBL" id="CAL22102.1"/>
    </source>
</evidence>
<dbReference type="Pfam" id="PF02316">
    <property type="entry name" value="HTH_Tnp_Mu_1"/>
    <property type="match status" value="1"/>
</dbReference>
<dbReference type="OrthoDB" id="5676324at2"/>
<dbReference type="InterPro" id="IPR009061">
    <property type="entry name" value="DNA-bd_dom_put_sf"/>
</dbReference>
<organism evidence="2 3">
    <name type="scientific">Yersinia pestis</name>
    <dbReference type="NCBI Taxonomy" id="632"/>
    <lineage>
        <taxon>Bacteria</taxon>
        <taxon>Pseudomonadati</taxon>
        <taxon>Pseudomonadota</taxon>
        <taxon>Gammaproteobacteria</taxon>
        <taxon>Enterobacterales</taxon>
        <taxon>Yersiniaceae</taxon>
        <taxon>Yersinia</taxon>
    </lineage>
</organism>
<dbReference type="PATRIC" id="fig|214092.21.peg.4008"/>
<gene>
    <name evidence="2" type="ordered locus">YPO3514</name>
</gene>
<dbReference type="Proteomes" id="UP000000815">
    <property type="component" value="Chromosome"/>
</dbReference>
<reference evidence="2 3" key="1">
    <citation type="journal article" date="2001" name="Nature">
        <title>Genome sequence of Yersinia pestis, the causative agent of plague.</title>
        <authorList>
            <person name="Parkhill J."/>
            <person name="Wren B.W."/>
            <person name="Thomson N.R."/>
            <person name="Titball R.W."/>
            <person name="Holden M.T.G."/>
            <person name="Prentice M.B."/>
            <person name="Sebaihia M."/>
            <person name="James K.D."/>
            <person name="Churcher C."/>
            <person name="Mungall K.L."/>
            <person name="Baker S."/>
            <person name="Basham D."/>
            <person name="Bentley S.D."/>
            <person name="Brooks K."/>
            <person name="Cerdeno-Tarraga A.M."/>
            <person name="Chillingworth T."/>
            <person name="Cronin A."/>
            <person name="Davies R.M."/>
            <person name="Davis P."/>
            <person name="Dougan G."/>
            <person name="Feltwell T."/>
            <person name="Hamlin N."/>
            <person name="Holroyd S."/>
            <person name="Jagels K."/>
            <person name="Leather S."/>
            <person name="Karlyshev A.V."/>
            <person name="Moule S."/>
            <person name="Oyston P.C.F."/>
            <person name="Quail M."/>
            <person name="Rutherford K."/>
            <person name="Simmonds M."/>
            <person name="Skelton J."/>
            <person name="Stevens K."/>
            <person name="Whitehead S."/>
            <person name="Barrell B.G."/>
        </authorList>
    </citation>
    <scope>NUCLEOTIDE SEQUENCE [LARGE SCALE GENOMIC DNA]</scope>
    <source>
        <strain evidence="3">CO-92 / Biovar Orientalis</strain>
    </source>
</reference>
<protein>
    <recommendedName>
        <fullName evidence="1">HTH Mu-type domain-containing protein</fullName>
    </recommendedName>
</protein>
<dbReference type="InterPro" id="IPR003314">
    <property type="entry name" value="Mu-type_HTH"/>
</dbReference>
<keyword evidence="3" id="KW-1185">Reference proteome</keyword>
<proteinExistence type="predicted"/>
<dbReference type="Gene3D" id="1.10.10.10">
    <property type="entry name" value="Winged helix-like DNA-binding domain superfamily/Winged helix DNA-binding domain"/>
    <property type="match status" value="1"/>
</dbReference>
<name>A0A0H2W1Q7_YERPE</name>
<accession>Q0WBD5</accession>
<dbReference type="GO" id="GO:0003677">
    <property type="term" value="F:DNA binding"/>
    <property type="evidence" value="ECO:0007669"/>
    <property type="project" value="InterPro"/>
</dbReference>
<dbReference type="EMBL" id="AL590842">
    <property type="protein sequence ID" value="CAL22102.1"/>
    <property type="molecule type" value="Genomic_DNA"/>
</dbReference>
<dbReference type="SUPFAM" id="SSF46955">
    <property type="entry name" value="Putative DNA-binding domain"/>
    <property type="match status" value="1"/>
</dbReference>
<dbReference type="OMA" id="MLSVWIQ"/>
<evidence type="ECO:0000259" key="1">
    <source>
        <dbReference type="PROSITE" id="PS51702"/>
    </source>
</evidence>
<accession>Q7CKJ9</accession>
<accession>A0A0H2W1Q7</accession>
<feature type="domain" description="HTH Mu-type" evidence="1">
    <location>
        <begin position="20"/>
        <end position="87"/>
    </location>
</feature>
<accession>A0A384LDN6</accession>
<accession>Q74X84</accession>